<proteinExistence type="predicted"/>
<protein>
    <submittedName>
        <fullName evidence="1">Uncharacterized protein</fullName>
    </submittedName>
</protein>
<dbReference type="AlphaFoldDB" id="A0A644XTE9"/>
<comment type="caution">
    <text evidence="1">The sequence shown here is derived from an EMBL/GenBank/DDBJ whole genome shotgun (WGS) entry which is preliminary data.</text>
</comment>
<dbReference type="EMBL" id="VSSQ01003098">
    <property type="protein sequence ID" value="MPM19041.1"/>
    <property type="molecule type" value="Genomic_DNA"/>
</dbReference>
<accession>A0A644XTE9</accession>
<name>A0A644XTE9_9ZZZZ</name>
<organism evidence="1">
    <name type="scientific">bioreactor metagenome</name>
    <dbReference type="NCBI Taxonomy" id="1076179"/>
    <lineage>
        <taxon>unclassified sequences</taxon>
        <taxon>metagenomes</taxon>
        <taxon>ecological metagenomes</taxon>
    </lineage>
</organism>
<sequence>MLIDHDERDSCGQGLILKNKLGIHSFPMVEIKGYLAKNILSHLGDQGDVSPTPMCCHCLVRALPPGTHLEDGSLHGLSRYRNVG</sequence>
<gene>
    <name evidence="1" type="ORF">SDC9_65459</name>
</gene>
<evidence type="ECO:0000313" key="1">
    <source>
        <dbReference type="EMBL" id="MPM19041.1"/>
    </source>
</evidence>
<reference evidence="1" key="1">
    <citation type="submission" date="2019-08" db="EMBL/GenBank/DDBJ databases">
        <authorList>
            <person name="Kucharzyk K."/>
            <person name="Murdoch R.W."/>
            <person name="Higgins S."/>
            <person name="Loffler F."/>
        </authorList>
    </citation>
    <scope>NUCLEOTIDE SEQUENCE</scope>
</reference>